<dbReference type="Gene3D" id="3.30.160.60">
    <property type="entry name" value="Classic Zinc Finger"/>
    <property type="match status" value="1"/>
</dbReference>
<feature type="domain" description="C2H2-type" evidence="3">
    <location>
        <begin position="156"/>
        <end position="183"/>
    </location>
</feature>
<evidence type="ECO:0000256" key="2">
    <source>
        <dbReference type="SAM" id="SignalP"/>
    </source>
</evidence>
<accession>A0A151J8F5</accession>
<evidence type="ECO:0000313" key="5">
    <source>
        <dbReference type="Proteomes" id="UP000078492"/>
    </source>
</evidence>
<evidence type="ECO:0000313" key="4">
    <source>
        <dbReference type="EMBL" id="KYN21142.1"/>
    </source>
</evidence>
<evidence type="ECO:0000256" key="1">
    <source>
        <dbReference type="PROSITE-ProRule" id="PRU00042"/>
    </source>
</evidence>
<organism evidence="4 5">
    <name type="scientific">Trachymyrmex cornetzi</name>
    <dbReference type="NCBI Taxonomy" id="471704"/>
    <lineage>
        <taxon>Eukaryota</taxon>
        <taxon>Metazoa</taxon>
        <taxon>Ecdysozoa</taxon>
        <taxon>Arthropoda</taxon>
        <taxon>Hexapoda</taxon>
        <taxon>Insecta</taxon>
        <taxon>Pterygota</taxon>
        <taxon>Neoptera</taxon>
        <taxon>Endopterygota</taxon>
        <taxon>Hymenoptera</taxon>
        <taxon>Apocrita</taxon>
        <taxon>Aculeata</taxon>
        <taxon>Formicoidea</taxon>
        <taxon>Formicidae</taxon>
        <taxon>Myrmicinae</taxon>
        <taxon>Trachymyrmex</taxon>
    </lineage>
</organism>
<feature type="chain" id="PRO_5007582578" evidence="2">
    <location>
        <begin position="21"/>
        <end position="244"/>
    </location>
</feature>
<reference evidence="4 5" key="1">
    <citation type="submission" date="2015-09" db="EMBL/GenBank/DDBJ databases">
        <title>Trachymyrmex cornetzi WGS genome.</title>
        <authorList>
            <person name="Nygaard S."/>
            <person name="Hu H."/>
            <person name="Boomsma J."/>
            <person name="Zhang G."/>
        </authorList>
    </citation>
    <scope>NUCLEOTIDE SEQUENCE [LARGE SCALE GENOMIC DNA]</scope>
    <source>
        <strain evidence="4">Tcor2-1</strain>
        <tissue evidence="4">Whole body</tissue>
    </source>
</reference>
<sequence length="244" mass="28630">KLPVERRLYVLFLLLLFTNAVTIISSPDNKKYLGYWRGARLLGEPWIKINPSSVSCRTIPVVLLLAQPADSTGLKYFPSPCGNYLTPGTHWYTKTHIFLDRFVSRGFVLELRRVGGRRISVTKNALKKHETEARRRRTVKTRFLLKEHILSHNKIKPCKYCSKRYKRPWSLKMHKYWHTGLKRFKCAISARYMKAQFANHIRTHCSWLVRVLKLLFVSHGSGSLRCRSFYIPRDKCTDYVRATT</sequence>
<dbReference type="Proteomes" id="UP000078492">
    <property type="component" value="Unassembled WGS sequence"/>
</dbReference>
<dbReference type="EMBL" id="KQ979528">
    <property type="protein sequence ID" value="KYN21142.1"/>
    <property type="molecule type" value="Genomic_DNA"/>
</dbReference>
<name>A0A151J8F5_9HYME</name>
<dbReference type="GO" id="GO:0008270">
    <property type="term" value="F:zinc ion binding"/>
    <property type="evidence" value="ECO:0007669"/>
    <property type="project" value="UniProtKB-KW"/>
</dbReference>
<dbReference type="InterPro" id="IPR013087">
    <property type="entry name" value="Znf_C2H2_type"/>
</dbReference>
<keyword evidence="1" id="KW-0479">Metal-binding</keyword>
<keyword evidence="2" id="KW-0732">Signal</keyword>
<keyword evidence="1" id="KW-0863">Zinc-finger</keyword>
<protein>
    <submittedName>
        <fullName evidence="4">Zinc finger and BTB domain-containing protein 44</fullName>
    </submittedName>
</protein>
<dbReference type="PROSITE" id="PS00028">
    <property type="entry name" value="ZINC_FINGER_C2H2_1"/>
    <property type="match status" value="1"/>
</dbReference>
<proteinExistence type="predicted"/>
<feature type="non-terminal residue" evidence="4">
    <location>
        <position position="1"/>
    </location>
</feature>
<gene>
    <name evidence="4" type="ORF">ALC57_06482</name>
</gene>
<dbReference type="InterPro" id="IPR036236">
    <property type="entry name" value="Znf_C2H2_sf"/>
</dbReference>
<feature type="signal peptide" evidence="2">
    <location>
        <begin position="1"/>
        <end position="20"/>
    </location>
</feature>
<keyword evidence="5" id="KW-1185">Reference proteome</keyword>
<dbReference type="STRING" id="471704.A0A151J8F5"/>
<keyword evidence="1" id="KW-0862">Zinc</keyword>
<evidence type="ECO:0000259" key="3">
    <source>
        <dbReference type="PROSITE" id="PS50157"/>
    </source>
</evidence>
<dbReference type="AlphaFoldDB" id="A0A151J8F5"/>
<dbReference type="SUPFAM" id="SSF57667">
    <property type="entry name" value="beta-beta-alpha zinc fingers"/>
    <property type="match status" value="1"/>
</dbReference>
<dbReference type="PROSITE" id="PS50157">
    <property type="entry name" value="ZINC_FINGER_C2H2_2"/>
    <property type="match status" value="1"/>
</dbReference>